<dbReference type="SUPFAM" id="SSF48371">
    <property type="entry name" value="ARM repeat"/>
    <property type="match status" value="3"/>
</dbReference>
<dbReference type="GO" id="GO:0016192">
    <property type="term" value="P:vesicle-mediated transport"/>
    <property type="evidence" value="ECO:0007669"/>
    <property type="project" value="UniProtKB-KW"/>
</dbReference>
<evidence type="ECO:0000256" key="7">
    <source>
        <dbReference type="ARBA" id="ARBA00019879"/>
    </source>
</evidence>
<keyword evidence="20" id="KW-0449">Lipoprotein</keyword>
<evidence type="ECO:0000256" key="20">
    <source>
        <dbReference type="ARBA" id="ARBA00023288"/>
    </source>
</evidence>
<dbReference type="EMBL" id="OA882160">
    <property type="protein sequence ID" value="CAD7273364.1"/>
    <property type="molecule type" value="Genomic_DNA"/>
</dbReference>
<evidence type="ECO:0000256" key="3">
    <source>
        <dbReference type="ARBA" id="ARBA00007413"/>
    </source>
</evidence>
<evidence type="ECO:0000256" key="23">
    <source>
        <dbReference type="PIRSR" id="PIRSR606689-1"/>
    </source>
</evidence>
<dbReference type="InterPro" id="IPR027159">
    <property type="entry name" value="CBP80"/>
</dbReference>
<dbReference type="EMBL" id="CAJPEX010000123">
    <property type="protein sequence ID" value="CAG0913516.1"/>
    <property type="molecule type" value="Genomic_DNA"/>
</dbReference>
<evidence type="ECO:0000313" key="26">
    <source>
        <dbReference type="EMBL" id="CAD7273364.1"/>
    </source>
</evidence>
<comment type="similarity">
    <text evidence="3">Belongs to the NCBP1 family.</text>
</comment>
<dbReference type="InterPro" id="IPR003890">
    <property type="entry name" value="MIF4G-like_typ-3"/>
</dbReference>
<evidence type="ECO:0000256" key="6">
    <source>
        <dbReference type="ARBA" id="ARBA00011984"/>
    </source>
</evidence>
<dbReference type="Proteomes" id="UP000678499">
    <property type="component" value="Unassembled WGS sequence"/>
</dbReference>
<evidence type="ECO:0000256" key="8">
    <source>
        <dbReference type="ARBA" id="ARBA00022448"/>
    </source>
</evidence>
<evidence type="ECO:0000256" key="11">
    <source>
        <dbReference type="ARBA" id="ARBA00022741"/>
    </source>
</evidence>
<dbReference type="Pfam" id="PF09088">
    <property type="entry name" value="MIF4G_like"/>
    <property type="match status" value="1"/>
</dbReference>
<dbReference type="OrthoDB" id="10252707at2759"/>
<dbReference type="InterPro" id="IPR016024">
    <property type="entry name" value="ARM-type_fold"/>
</dbReference>
<feature type="compositionally biased region" description="Acidic residues" evidence="24">
    <location>
        <begin position="676"/>
        <end position="687"/>
    </location>
</feature>
<keyword evidence="9" id="KW-0507">mRNA processing</keyword>
<dbReference type="PANTHER" id="PTHR12412:SF2">
    <property type="entry name" value="NUCLEAR CAP-BINDING PROTEIN SUBUNIT 1"/>
    <property type="match status" value="1"/>
</dbReference>
<dbReference type="InterPro" id="IPR015172">
    <property type="entry name" value="MIF4G-like_typ-1"/>
</dbReference>
<dbReference type="Pfam" id="PF02854">
    <property type="entry name" value="MIF4G"/>
    <property type="match status" value="1"/>
</dbReference>
<evidence type="ECO:0000256" key="2">
    <source>
        <dbReference type="ARBA" id="ARBA00004444"/>
    </source>
</evidence>
<evidence type="ECO:0000256" key="15">
    <source>
        <dbReference type="ARBA" id="ARBA00023042"/>
    </source>
</evidence>
<dbReference type="SMART" id="SM00177">
    <property type="entry name" value="ARF"/>
    <property type="match status" value="1"/>
</dbReference>
<dbReference type="AlphaFoldDB" id="A0A7R9BG67"/>
<keyword evidence="12" id="KW-0931">ER-Golgi transport</keyword>
<dbReference type="GO" id="GO:0005846">
    <property type="term" value="C:nuclear cap binding complex"/>
    <property type="evidence" value="ECO:0007669"/>
    <property type="project" value="InterPro"/>
</dbReference>
<dbReference type="GO" id="GO:0000139">
    <property type="term" value="C:Golgi membrane"/>
    <property type="evidence" value="ECO:0007669"/>
    <property type="project" value="UniProtKB-SubCell"/>
</dbReference>
<keyword evidence="17" id="KW-0943">RNA-mediated gene silencing</keyword>
<evidence type="ECO:0000256" key="16">
    <source>
        <dbReference type="ARBA" id="ARBA00023134"/>
    </source>
</evidence>
<dbReference type="PROSITE" id="PS51417">
    <property type="entry name" value="ARF"/>
    <property type="match status" value="1"/>
</dbReference>
<feature type="region of interest" description="Disordered" evidence="24">
    <location>
        <begin position="661"/>
        <end position="695"/>
    </location>
</feature>
<evidence type="ECO:0000256" key="24">
    <source>
        <dbReference type="SAM" id="MobiDB-lite"/>
    </source>
</evidence>
<keyword evidence="14" id="KW-0333">Golgi apparatus</keyword>
<evidence type="ECO:0000259" key="25">
    <source>
        <dbReference type="SMART" id="SM00543"/>
    </source>
</evidence>
<reference evidence="26" key="1">
    <citation type="submission" date="2020-11" db="EMBL/GenBank/DDBJ databases">
        <authorList>
            <person name="Tran Van P."/>
        </authorList>
    </citation>
    <scope>NUCLEOTIDE SEQUENCE</scope>
</reference>
<dbReference type="FunFam" id="1.25.40.180:FF:000010">
    <property type="entry name" value="Nuclear cap-binding protein subunit 1"/>
    <property type="match status" value="1"/>
</dbReference>
<evidence type="ECO:0000256" key="13">
    <source>
        <dbReference type="ARBA" id="ARBA00022927"/>
    </source>
</evidence>
<dbReference type="GO" id="GO:0031053">
    <property type="term" value="P:primary miRNA processing"/>
    <property type="evidence" value="ECO:0007669"/>
    <property type="project" value="UniProtKB-ARBA"/>
</dbReference>
<evidence type="ECO:0000256" key="22">
    <source>
        <dbReference type="ARBA" id="ARBA00048098"/>
    </source>
</evidence>
<keyword evidence="11 23" id="KW-0547">Nucleotide-binding</keyword>
<evidence type="ECO:0000256" key="4">
    <source>
        <dbReference type="ARBA" id="ARBA00010290"/>
    </source>
</evidence>
<dbReference type="GO" id="GO:0006406">
    <property type="term" value="P:mRNA export from nucleus"/>
    <property type="evidence" value="ECO:0007669"/>
    <property type="project" value="InterPro"/>
</dbReference>
<evidence type="ECO:0000256" key="10">
    <source>
        <dbReference type="ARBA" id="ARBA00022707"/>
    </source>
</evidence>
<dbReference type="SUPFAM" id="SSF52540">
    <property type="entry name" value="P-loop containing nucleoside triphosphate hydrolases"/>
    <property type="match status" value="1"/>
</dbReference>
<dbReference type="FunFam" id="1.25.40.180:FF:000041">
    <property type="entry name" value="Nuclear cap-binding protein subunit 1"/>
    <property type="match status" value="1"/>
</dbReference>
<evidence type="ECO:0000313" key="27">
    <source>
        <dbReference type="Proteomes" id="UP000678499"/>
    </source>
</evidence>
<dbReference type="GO" id="GO:0015031">
    <property type="term" value="P:protein transport"/>
    <property type="evidence" value="ECO:0007669"/>
    <property type="project" value="UniProtKB-KW"/>
</dbReference>
<evidence type="ECO:0000256" key="12">
    <source>
        <dbReference type="ARBA" id="ARBA00022892"/>
    </source>
</evidence>
<name>A0A7R9BG67_9CRUS</name>
<evidence type="ECO:0000256" key="14">
    <source>
        <dbReference type="ARBA" id="ARBA00023034"/>
    </source>
</evidence>
<keyword evidence="16 23" id="KW-0342">GTP-binding</keyword>
<keyword evidence="13" id="KW-0653">Protein transport</keyword>
<dbReference type="EC" id="3.6.5.2" evidence="6"/>
<feature type="binding site" evidence="23">
    <location>
        <begin position="809"/>
        <end position="812"/>
    </location>
    <ligand>
        <name>GTP</name>
        <dbReference type="ChEBI" id="CHEBI:37565"/>
    </ligand>
</feature>
<dbReference type="FunFam" id="3.40.50.300:FF:003500">
    <property type="entry name" value="ADP-ribosylation factor 1"/>
    <property type="match status" value="1"/>
</dbReference>
<dbReference type="GO" id="GO:0005634">
    <property type="term" value="C:nucleus"/>
    <property type="evidence" value="ECO:0007669"/>
    <property type="project" value="UniProtKB-SubCell"/>
</dbReference>
<dbReference type="Gene3D" id="1.25.40.180">
    <property type="match status" value="3"/>
</dbReference>
<comment type="subcellular location">
    <subcellularLocation>
        <location evidence="2">Golgi apparatus membrane</location>
        <topology evidence="2">Lipid-anchor</topology>
        <orientation evidence="2">Cytoplasmic side</orientation>
    </subcellularLocation>
    <subcellularLocation>
        <location evidence="1">Nucleus</location>
    </subcellularLocation>
</comment>
<organism evidence="26">
    <name type="scientific">Notodromas monacha</name>
    <dbReference type="NCBI Taxonomy" id="399045"/>
    <lineage>
        <taxon>Eukaryota</taxon>
        <taxon>Metazoa</taxon>
        <taxon>Ecdysozoa</taxon>
        <taxon>Arthropoda</taxon>
        <taxon>Crustacea</taxon>
        <taxon>Oligostraca</taxon>
        <taxon>Ostracoda</taxon>
        <taxon>Podocopa</taxon>
        <taxon>Podocopida</taxon>
        <taxon>Cypridocopina</taxon>
        <taxon>Cypridoidea</taxon>
        <taxon>Cyprididae</taxon>
        <taxon>Notodromas</taxon>
    </lineage>
</organism>
<dbReference type="Pfam" id="PF09090">
    <property type="entry name" value="MIF4G_like_2"/>
    <property type="match status" value="1"/>
</dbReference>
<keyword evidence="19" id="KW-0539">Nucleus</keyword>
<dbReference type="GO" id="GO:0003729">
    <property type="term" value="F:mRNA binding"/>
    <property type="evidence" value="ECO:0007669"/>
    <property type="project" value="TreeGrafter"/>
</dbReference>
<evidence type="ECO:0000256" key="1">
    <source>
        <dbReference type="ARBA" id="ARBA00004123"/>
    </source>
</evidence>
<dbReference type="GO" id="GO:0008380">
    <property type="term" value="P:RNA splicing"/>
    <property type="evidence" value="ECO:0007669"/>
    <property type="project" value="UniProtKB-KW"/>
</dbReference>
<sequence>MNTGGRRRRQDDDGEFRGRKRRRNESIEIEERFESLIVRLGERSNATLENNIEGLAEVLDTDLAACKGKILKILCDCFIRSPEKCTIYTTLIGMMNIKDYSFGAEVVEALAKLLKEFLKNCDWYKASLIVRTLADMGNARVVSLTSIVQLFDVWMCSAEEPDVPQVRRDLFAYAVMYALPWIGKELREKQSTDFDKILARIHNYMGNRSRVHVDGLRVWSSDDPHPQEEYMECLWEQIQKMRGEQWTEKHLLRPYNHFATALNGGSVHSLPSIIPPPHHNDYRYPKPRVVFRMFDYTDCPEGIILPGSHSIERFFIEDQVAHVVYYYHDDRKLCANMLVSNPYFGKIPMEYVIVEVVMGGLFTLPRPPYLEVFYGSLLIELCKLIPATLPQVLAQATEMLFDRISTMDPDCCERFVSWFAYHLSNYQFRWSWDDWVHVQDLDPLHPKAVFVRESLLKALRLTYHKRIVDLVPKALSAFVPAEFLPHFKYMEPNAEALPLYGAFEHLFAAIRQKCSPEEALEVLGKARLHDDAVSGVKYTPSQIELFVQTLLYMGAKSFSHSFAGLAKFKDVLKQLAYSEDAQLCILRSLHTLWKDHQQMQGVIINKMLRMSIIECSAVANWIFSKEMTGEFTKMYVWEILHQTISKMSKHVTKVQNELREVHKARQTSRQPAGQNQDEDSDSDGEQEQNDRAESVNEEMLEKLEEQFESAQADQKNMFLIIFQRFIMLLSEHIVRCDTDGRDFRNWWYYWTLGRLKQVFMMHEEQVYQYKDTLETLLFTQELDHNILQVFQQMLQEDELRDAVLLVFANKQDLPNAMSAAELTEKLGLRSLVGRKWYIQATCASQGQGLYEGLDWLSTELSKN</sequence>
<proteinExistence type="inferred from homology"/>
<keyword evidence="18" id="KW-0508">mRNA splicing</keyword>
<keyword evidence="15" id="KW-0506">mRNA capping</keyword>
<accession>A0A7R9BG67</accession>
<dbReference type="Pfam" id="PF00025">
    <property type="entry name" value="Arf"/>
    <property type="match status" value="1"/>
</dbReference>
<dbReference type="GO" id="GO:0006370">
    <property type="term" value="P:7-methylguanosine mRNA capping"/>
    <property type="evidence" value="ECO:0007669"/>
    <property type="project" value="UniProtKB-KW"/>
</dbReference>
<evidence type="ECO:0000256" key="9">
    <source>
        <dbReference type="ARBA" id="ARBA00022664"/>
    </source>
</evidence>
<dbReference type="GO" id="GO:0003925">
    <property type="term" value="F:G protein activity"/>
    <property type="evidence" value="ECO:0007669"/>
    <property type="project" value="UniProtKB-EC"/>
</dbReference>
<comment type="catalytic activity">
    <reaction evidence="22">
        <text>GTP + H2O = GDP + phosphate + H(+)</text>
        <dbReference type="Rhea" id="RHEA:19669"/>
        <dbReference type="ChEBI" id="CHEBI:15377"/>
        <dbReference type="ChEBI" id="CHEBI:15378"/>
        <dbReference type="ChEBI" id="CHEBI:37565"/>
        <dbReference type="ChEBI" id="CHEBI:43474"/>
        <dbReference type="ChEBI" id="CHEBI:58189"/>
        <dbReference type="EC" id="3.6.5.2"/>
    </reaction>
</comment>
<dbReference type="SMART" id="SM00543">
    <property type="entry name" value="MIF4G"/>
    <property type="match status" value="1"/>
</dbReference>
<keyword evidence="27" id="KW-1185">Reference proteome</keyword>
<keyword evidence="10" id="KW-0519">Myristate</keyword>
<dbReference type="PANTHER" id="PTHR12412">
    <property type="entry name" value="CAP BINDING PROTEIN"/>
    <property type="match status" value="1"/>
</dbReference>
<keyword evidence="8" id="KW-0813">Transport</keyword>
<evidence type="ECO:0000256" key="21">
    <source>
        <dbReference type="ARBA" id="ARBA00030965"/>
    </source>
</evidence>
<evidence type="ECO:0000256" key="17">
    <source>
        <dbReference type="ARBA" id="ARBA00023158"/>
    </source>
</evidence>
<feature type="domain" description="MIF4G" evidence="25">
    <location>
        <begin position="30"/>
        <end position="242"/>
    </location>
</feature>
<dbReference type="InterPro" id="IPR027417">
    <property type="entry name" value="P-loop_NTPase"/>
</dbReference>
<dbReference type="GO" id="GO:0000339">
    <property type="term" value="F:RNA cap binding"/>
    <property type="evidence" value="ECO:0007669"/>
    <property type="project" value="InterPro"/>
</dbReference>
<dbReference type="InterPro" id="IPR015174">
    <property type="entry name" value="MIF4G-like_typ-2"/>
</dbReference>
<dbReference type="InterPro" id="IPR006689">
    <property type="entry name" value="Small_GTPase_ARF/SAR"/>
</dbReference>
<evidence type="ECO:0000256" key="19">
    <source>
        <dbReference type="ARBA" id="ARBA00023242"/>
    </source>
</evidence>
<dbReference type="GO" id="GO:0005525">
    <property type="term" value="F:GTP binding"/>
    <property type="evidence" value="ECO:0007669"/>
    <property type="project" value="UniProtKB-KW"/>
</dbReference>
<protein>
    <recommendedName>
        <fullName evidence="7">Nuclear cap-binding protein subunit 1</fullName>
        <ecNumber evidence="6">3.6.5.2</ecNumber>
    </recommendedName>
    <alternativeName>
        <fullName evidence="21">80 kDa nuclear cap-binding protein</fullName>
    </alternativeName>
</protein>
<evidence type="ECO:0000256" key="5">
    <source>
        <dbReference type="ARBA" id="ARBA00011361"/>
    </source>
</evidence>
<comment type="similarity">
    <text evidence="4">Belongs to the small GTPase superfamily. Arf family.</text>
</comment>
<comment type="subunit">
    <text evidence="5">Component of the nuclear cap-binding complex (CBC), a heterodimer composed of Cbp80 and Cbp20 that interacts with m7GpppG-capped RNA.</text>
</comment>
<gene>
    <name evidence="26" type="ORF">NMOB1V02_LOCUS1256</name>
</gene>
<evidence type="ECO:0000256" key="18">
    <source>
        <dbReference type="ARBA" id="ARBA00023187"/>
    </source>
</evidence>
<dbReference type="GO" id="GO:0000184">
    <property type="term" value="P:nuclear-transcribed mRNA catabolic process, nonsense-mediated decay"/>
    <property type="evidence" value="ECO:0007669"/>
    <property type="project" value="TreeGrafter"/>
</dbReference>